<evidence type="ECO:0000259" key="14">
    <source>
        <dbReference type="Pfam" id="PF02463"/>
    </source>
</evidence>
<gene>
    <name evidence="15" type="ORF">CCAE0312_LOCUS1482</name>
</gene>
<evidence type="ECO:0000256" key="9">
    <source>
        <dbReference type="ARBA" id="ARBA00023172"/>
    </source>
</evidence>
<feature type="coiled-coil region" evidence="12">
    <location>
        <begin position="370"/>
        <end position="483"/>
    </location>
</feature>
<evidence type="ECO:0000256" key="11">
    <source>
        <dbReference type="ARBA" id="ARBA00023242"/>
    </source>
</evidence>
<evidence type="ECO:0000256" key="2">
    <source>
        <dbReference type="ARBA" id="ARBA00004286"/>
    </source>
</evidence>
<evidence type="ECO:0000256" key="8">
    <source>
        <dbReference type="ARBA" id="ARBA00023054"/>
    </source>
</evidence>
<keyword evidence="6" id="KW-0227">DNA damage</keyword>
<evidence type="ECO:0000256" key="13">
    <source>
        <dbReference type="SAM" id="MobiDB-lite"/>
    </source>
</evidence>
<feature type="region of interest" description="Disordered" evidence="13">
    <location>
        <begin position="782"/>
        <end position="801"/>
    </location>
</feature>
<dbReference type="Pfam" id="PF02463">
    <property type="entry name" value="SMC_N"/>
    <property type="match status" value="1"/>
</dbReference>
<dbReference type="SUPFAM" id="SSF52540">
    <property type="entry name" value="P-loop containing nucleoside triphosphate hydrolases"/>
    <property type="match status" value="1"/>
</dbReference>
<keyword evidence="9" id="KW-0233">DNA recombination</keyword>
<feature type="coiled-coil region" evidence="12">
    <location>
        <begin position="5"/>
        <end position="102"/>
    </location>
</feature>
<keyword evidence="8 12" id="KW-0175">Coiled coil</keyword>
<dbReference type="AlphaFoldDB" id="A0A7S1XAK1"/>
<dbReference type="GO" id="GO:0000724">
    <property type="term" value="P:double-strand break repair via homologous recombination"/>
    <property type="evidence" value="ECO:0007669"/>
    <property type="project" value="TreeGrafter"/>
</dbReference>
<evidence type="ECO:0000256" key="4">
    <source>
        <dbReference type="ARBA" id="ARBA00022454"/>
    </source>
</evidence>
<keyword evidence="4" id="KW-0158">Chromosome</keyword>
<dbReference type="PANTHER" id="PTHR19306">
    <property type="entry name" value="STRUCTURAL MAINTENANCE OF CHROMOSOMES 5,6 SMC5, SMC6"/>
    <property type="match status" value="1"/>
</dbReference>
<dbReference type="GO" id="GO:0003697">
    <property type="term" value="F:single-stranded DNA binding"/>
    <property type="evidence" value="ECO:0007669"/>
    <property type="project" value="TreeGrafter"/>
</dbReference>
<evidence type="ECO:0000256" key="3">
    <source>
        <dbReference type="ARBA" id="ARBA00006793"/>
    </source>
</evidence>
<evidence type="ECO:0000256" key="10">
    <source>
        <dbReference type="ARBA" id="ARBA00023204"/>
    </source>
</evidence>
<keyword evidence="7" id="KW-0067">ATP-binding</keyword>
<keyword evidence="11" id="KW-0539">Nucleus</keyword>
<dbReference type="GO" id="GO:0005634">
    <property type="term" value="C:nucleus"/>
    <property type="evidence" value="ECO:0007669"/>
    <property type="project" value="UniProtKB-SubCell"/>
</dbReference>
<dbReference type="GO" id="GO:0030915">
    <property type="term" value="C:Smc5-Smc6 complex"/>
    <property type="evidence" value="ECO:0007669"/>
    <property type="project" value="TreeGrafter"/>
</dbReference>
<organism evidence="15">
    <name type="scientific">Compsopogon caeruleus</name>
    <dbReference type="NCBI Taxonomy" id="31354"/>
    <lineage>
        <taxon>Eukaryota</taxon>
        <taxon>Rhodophyta</taxon>
        <taxon>Compsopogonophyceae</taxon>
        <taxon>Compsopogonales</taxon>
        <taxon>Compsopogonaceae</taxon>
        <taxon>Compsopogon</taxon>
    </lineage>
</organism>
<keyword evidence="10" id="KW-0234">DNA repair</keyword>
<proteinExistence type="inferred from homology"/>
<feature type="compositionally biased region" description="Basic and acidic residues" evidence="13">
    <location>
        <begin position="791"/>
        <end position="801"/>
    </location>
</feature>
<dbReference type="GO" id="GO:0035861">
    <property type="term" value="C:site of double-strand break"/>
    <property type="evidence" value="ECO:0007669"/>
    <property type="project" value="TreeGrafter"/>
</dbReference>
<keyword evidence="5" id="KW-0547">Nucleotide-binding</keyword>
<feature type="coiled-coil region" evidence="12">
    <location>
        <begin position="512"/>
        <end position="615"/>
    </location>
</feature>
<evidence type="ECO:0000313" key="15">
    <source>
        <dbReference type="EMBL" id="CAD9226778.1"/>
    </source>
</evidence>
<sequence length="801" mass="92305">MKGELDVLETQLKMQREKLLRIDEKVDEIQEAAELKERELEHERQSWEDKRSRIREIGRQLRRLQADRRREENAYRNLQIAIENGEKHLHQLRNDLLEERRKHTENFEAAGDFESKLESASELLTRESYRLEEITRSEAEVARKVEQLQALQDVARNSIIGLEDILKQNHMQLSELRRTRNDDLARWGPQIADTLSFIRARPGQFRVPPIGPVGALIRVKDEGWCKAIQLAVGMGNLRAFIVNDENDERSLRTISGNRVSIIRANMLLPRYKIPAKQRAPSRLVAILDQLDIENDTVFNALVDHAEIERHVLVKNLEELEQTAYNPSVQNVSCCWLPDGSRAYLRHGSRVFRAPPKNITYLLRRDTSATISAKEGEVREIEEQLTHQQTQYANGQVNLQRCKDQRSNISCTANEVRRNITKLKLEVEQLRIHVESFAGGFDSSEWEQLIAVAETELSLSKEELDAKRRNMIRLAEQVSEMEDNGRVNPEEGYGMSDHPQSRIEEINALWGSVREQTARRNKFESKVKSLESRVRARKTALRVAEEELEIHMAEATKLCEERVGRDQRTSVELSDEIEAINRRLKSERARHDGMNIEAIEAELLKMRAKYAESQHNLRKLQEYQKLIVAGFRSREKSYTEAVREIKRSANMLFGRYLAARGHAGELVFSTSERGREQLEIHVRIGDHRVAVGRDSSGPSNLVQHTTVDMRSLSGGERSFATLCFMLALGEQMDIPFRIMDEFDVFMDEANRSSAIRTMVSVATEISHRQFIFITPLDVPPLKQAGSPSVRIQRLEDPERRGA</sequence>
<accession>A0A7S1XAK1</accession>
<evidence type="ECO:0000256" key="7">
    <source>
        <dbReference type="ARBA" id="ARBA00022840"/>
    </source>
</evidence>
<comment type="subcellular location">
    <subcellularLocation>
        <location evidence="2">Chromosome</location>
    </subcellularLocation>
    <subcellularLocation>
        <location evidence="1">Nucleus</location>
    </subcellularLocation>
</comment>
<evidence type="ECO:0000256" key="5">
    <source>
        <dbReference type="ARBA" id="ARBA00022741"/>
    </source>
</evidence>
<reference evidence="15" key="1">
    <citation type="submission" date="2021-01" db="EMBL/GenBank/DDBJ databases">
        <authorList>
            <person name="Corre E."/>
            <person name="Pelletier E."/>
            <person name="Niang G."/>
            <person name="Scheremetjew M."/>
            <person name="Finn R."/>
            <person name="Kale V."/>
            <person name="Holt S."/>
            <person name="Cochrane G."/>
            <person name="Meng A."/>
            <person name="Brown T."/>
            <person name="Cohen L."/>
        </authorList>
    </citation>
    <scope>NUCLEOTIDE SEQUENCE</scope>
    <source>
        <strain evidence="15">SAG 36.94</strain>
    </source>
</reference>
<feature type="domain" description="RecF/RecN/SMC N-terminal" evidence="14">
    <location>
        <begin position="359"/>
        <end position="773"/>
    </location>
</feature>
<dbReference type="InterPro" id="IPR027417">
    <property type="entry name" value="P-loop_NTPase"/>
</dbReference>
<dbReference type="PANTHER" id="PTHR19306:SF6">
    <property type="entry name" value="STRUCTURAL MAINTENANCE OF CHROMOSOMES PROTEIN 6"/>
    <property type="match status" value="1"/>
</dbReference>
<evidence type="ECO:0000256" key="6">
    <source>
        <dbReference type="ARBA" id="ARBA00022763"/>
    </source>
</evidence>
<evidence type="ECO:0000256" key="12">
    <source>
        <dbReference type="SAM" id="Coils"/>
    </source>
</evidence>
<name>A0A7S1XAK1_9RHOD</name>
<dbReference type="Gene3D" id="3.40.50.300">
    <property type="entry name" value="P-loop containing nucleotide triphosphate hydrolases"/>
    <property type="match status" value="1"/>
</dbReference>
<comment type="similarity">
    <text evidence="3">Belongs to the SMC family. SMC6 subfamily.</text>
</comment>
<dbReference type="InterPro" id="IPR003395">
    <property type="entry name" value="RecF/RecN/SMC_N"/>
</dbReference>
<dbReference type="EMBL" id="HBGH01002713">
    <property type="protein sequence ID" value="CAD9226778.1"/>
    <property type="molecule type" value="Transcribed_RNA"/>
</dbReference>
<protein>
    <recommendedName>
        <fullName evidence="14">RecF/RecN/SMC N-terminal domain-containing protein</fullName>
    </recommendedName>
</protein>
<dbReference type="GO" id="GO:0003684">
    <property type="term" value="F:damaged DNA binding"/>
    <property type="evidence" value="ECO:0007669"/>
    <property type="project" value="TreeGrafter"/>
</dbReference>
<dbReference type="GO" id="GO:0005524">
    <property type="term" value="F:ATP binding"/>
    <property type="evidence" value="ECO:0007669"/>
    <property type="project" value="UniProtKB-KW"/>
</dbReference>
<evidence type="ECO:0000256" key="1">
    <source>
        <dbReference type="ARBA" id="ARBA00004123"/>
    </source>
</evidence>